<evidence type="ECO:0000256" key="6">
    <source>
        <dbReference type="ARBA" id="ARBA00023136"/>
    </source>
</evidence>
<dbReference type="Pfam" id="PF00664">
    <property type="entry name" value="ABC_membrane"/>
    <property type="match status" value="1"/>
</dbReference>
<dbReference type="PROSITE" id="PS50893">
    <property type="entry name" value="ABC_TRANSPORTER_2"/>
    <property type="match status" value="1"/>
</dbReference>
<protein>
    <submittedName>
        <fullName evidence="10">ABC transporter ATP-binding protein</fullName>
    </submittedName>
</protein>
<evidence type="ECO:0000256" key="7">
    <source>
        <dbReference type="SAM" id="Phobius"/>
    </source>
</evidence>
<dbReference type="GO" id="GO:0005524">
    <property type="term" value="F:ATP binding"/>
    <property type="evidence" value="ECO:0007669"/>
    <property type="project" value="UniProtKB-KW"/>
</dbReference>
<dbReference type="PROSITE" id="PS50929">
    <property type="entry name" value="ABC_TM1F"/>
    <property type="match status" value="1"/>
</dbReference>
<evidence type="ECO:0000313" key="11">
    <source>
        <dbReference type="Proteomes" id="UP001218246"/>
    </source>
</evidence>
<dbReference type="InterPro" id="IPR036640">
    <property type="entry name" value="ABC1_TM_sf"/>
</dbReference>
<dbReference type="SMART" id="SM00382">
    <property type="entry name" value="AAA"/>
    <property type="match status" value="1"/>
</dbReference>
<keyword evidence="4 10" id="KW-0067">ATP-binding</keyword>
<gene>
    <name evidence="10" type="ORF">P6P90_07595</name>
</gene>
<dbReference type="Proteomes" id="UP001218246">
    <property type="component" value="Unassembled WGS sequence"/>
</dbReference>
<evidence type="ECO:0000256" key="2">
    <source>
        <dbReference type="ARBA" id="ARBA00022692"/>
    </source>
</evidence>
<keyword evidence="6 7" id="KW-0472">Membrane</keyword>
<evidence type="ECO:0000256" key="3">
    <source>
        <dbReference type="ARBA" id="ARBA00022741"/>
    </source>
</evidence>
<dbReference type="EMBL" id="JARULN010000004">
    <property type="protein sequence ID" value="MDG5753834.1"/>
    <property type="molecule type" value="Genomic_DNA"/>
</dbReference>
<dbReference type="CDD" id="cd18548">
    <property type="entry name" value="ABC_6TM_Tm287_like"/>
    <property type="match status" value="1"/>
</dbReference>
<dbReference type="PANTHER" id="PTHR43394">
    <property type="entry name" value="ATP-DEPENDENT PERMEASE MDL1, MITOCHONDRIAL"/>
    <property type="match status" value="1"/>
</dbReference>
<dbReference type="InterPro" id="IPR011527">
    <property type="entry name" value="ABC1_TM_dom"/>
</dbReference>
<dbReference type="InterPro" id="IPR003593">
    <property type="entry name" value="AAA+_ATPase"/>
</dbReference>
<feature type="transmembrane region" description="Helical" evidence="7">
    <location>
        <begin position="54"/>
        <end position="75"/>
    </location>
</feature>
<keyword evidence="5 7" id="KW-1133">Transmembrane helix</keyword>
<reference evidence="10 11" key="1">
    <citation type="submission" date="2023-04" db="EMBL/GenBank/DDBJ databases">
        <title>Ectobacillus antri isolated from activated sludge.</title>
        <authorList>
            <person name="Yan P."/>
            <person name="Liu X."/>
        </authorList>
    </citation>
    <scope>NUCLEOTIDE SEQUENCE [LARGE SCALE GENOMIC DNA]</scope>
    <source>
        <strain evidence="10 11">C18H</strain>
    </source>
</reference>
<dbReference type="InterPro" id="IPR039421">
    <property type="entry name" value="Type_1_exporter"/>
</dbReference>
<feature type="transmembrane region" description="Helical" evidence="7">
    <location>
        <begin position="237"/>
        <end position="257"/>
    </location>
</feature>
<name>A0ABT6H3M6_9BACI</name>
<dbReference type="Gene3D" id="3.40.50.300">
    <property type="entry name" value="P-loop containing nucleotide triphosphate hydrolases"/>
    <property type="match status" value="1"/>
</dbReference>
<proteinExistence type="predicted"/>
<feature type="transmembrane region" description="Helical" evidence="7">
    <location>
        <begin position="12"/>
        <end position="34"/>
    </location>
</feature>
<feature type="domain" description="ABC transporter" evidence="8">
    <location>
        <begin position="327"/>
        <end position="560"/>
    </location>
</feature>
<accession>A0ABT6H3M6</accession>
<dbReference type="Pfam" id="PF00005">
    <property type="entry name" value="ABC_tran"/>
    <property type="match status" value="1"/>
</dbReference>
<keyword evidence="11" id="KW-1185">Reference proteome</keyword>
<evidence type="ECO:0000256" key="4">
    <source>
        <dbReference type="ARBA" id="ARBA00022840"/>
    </source>
</evidence>
<feature type="transmembrane region" description="Helical" evidence="7">
    <location>
        <begin position="132"/>
        <end position="150"/>
    </location>
</feature>
<dbReference type="SUPFAM" id="SSF52540">
    <property type="entry name" value="P-loop containing nucleoside triphosphate hydrolases"/>
    <property type="match status" value="1"/>
</dbReference>
<feature type="transmembrane region" description="Helical" evidence="7">
    <location>
        <begin position="277"/>
        <end position="295"/>
    </location>
</feature>
<keyword evidence="3" id="KW-0547">Nucleotide-binding</keyword>
<evidence type="ECO:0000313" key="10">
    <source>
        <dbReference type="EMBL" id="MDG5753834.1"/>
    </source>
</evidence>
<dbReference type="InterPro" id="IPR003439">
    <property type="entry name" value="ABC_transporter-like_ATP-bd"/>
</dbReference>
<dbReference type="PROSITE" id="PS00211">
    <property type="entry name" value="ABC_TRANSPORTER_1"/>
    <property type="match status" value="1"/>
</dbReference>
<dbReference type="Gene3D" id="1.20.1560.10">
    <property type="entry name" value="ABC transporter type 1, transmembrane domain"/>
    <property type="match status" value="1"/>
</dbReference>
<dbReference type="InterPro" id="IPR027417">
    <property type="entry name" value="P-loop_NTPase"/>
</dbReference>
<organism evidence="10 11">
    <name type="scientific">Ectobacillus antri</name>
    <dbReference type="NCBI Taxonomy" id="2486280"/>
    <lineage>
        <taxon>Bacteria</taxon>
        <taxon>Bacillati</taxon>
        <taxon>Bacillota</taxon>
        <taxon>Bacilli</taxon>
        <taxon>Bacillales</taxon>
        <taxon>Bacillaceae</taxon>
        <taxon>Ectobacillus</taxon>
    </lineage>
</organism>
<evidence type="ECO:0000259" key="8">
    <source>
        <dbReference type="PROSITE" id="PS50893"/>
    </source>
</evidence>
<evidence type="ECO:0000256" key="5">
    <source>
        <dbReference type="ARBA" id="ARBA00022989"/>
    </source>
</evidence>
<keyword evidence="2 7" id="KW-0812">Transmembrane</keyword>
<evidence type="ECO:0000256" key="1">
    <source>
        <dbReference type="ARBA" id="ARBA00004651"/>
    </source>
</evidence>
<dbReference type="PANTHER" id="PTHR43394:SF1">
    <property type="entry name" value="ATP-BINDING CASSETTE SUB-FAMILY B MEMBER 10, MITOCHONDRIAL"/>
    <property type="match status" value="1"/>
</dbReference>
<sequence length="568" mass="63005">MHVLRYIKPYRFAAITALFCMLVELGVELLHPLFMAKIIDEGIMENDLRKVLTWGGIMLLMSLLAFASGVANSFIAAHVSQGFGHDVRHATFSKVQSLSVQEAKRFPAATLVTRLTSDVSQLQNTLFMSLRIAMRAPLLLVGSIVMACILDLRLAFTLLVTVPPLFLFLWWMLRRGRVLFRGVQEKLDNVNSVMRFNVASMRFIRGFSRRTYETKRFDRADGQLRQRTVTSLRTLEATMPVLLLIMNTAILVILWFGGVRVSAGDAQVGEVVAIVNYALRITSVFSVFSFIIMAYSRAFASAGRIGEVLAADQKEEKGMEVSLQGSVAFRNVFFRYPDTDSYALQEVSFAAGVGQTIAIMGETGAGKTTLLQLLVKLYDVKEGDVYIDGYPIQSLHVKSVRQAIGMVPQESLLFTGSIRENIAWGNSEATNEEIIQAAKDAQIHDTIINMPHQYDSIIGQRGVNLSGGQKQRVAIARALVRKPKLLLLDDSTSALDTETESRLLTAIQAYHCTTLLITQKVSTARRADRIVLLENGRVVAQGTHGQLLRTSQLYRDMHTSQLGGAAHV</sequence>
<dbReference type="SUPFAM" id="SSF90123">
    <property type="entry name" value="ABC transporter transmembrane region"/>
    <property type="match status" value="1"/>
</dbReference>
<feature type="domain" description="ABC transmembrane type-1" evidence="9">
    <location>
        <begin position="15"/>
        <end position="297"/>
    </location>
</feature>
<comment type="caution">
    <text evidence="10">The sequence shown here is derived from an EMBL/GenBank/DDBJ whole genome shotgun (WGS) entry which is preliminary data.</text>
</comment>
<comment type="subcellular location">
    <subcellularLocation>
        <location evidence="1">Cell membrane</location>
        <topology evidence="1">Multi-pass membrane protein</topology>
    </subcellularLocation>
</comment>
<evidence type="ECO:0000259" key="9">
    <source>
        <dbReference type="PROSITE" id="PS50929"/>
    </source>
</evidence>
<dbReference type="InterPro" id="IPR017871">
    <property type="entry name" value="ABC_transporter-like_CS"/>
</dbReference>